<dbReference type="EMBL" id="JAQMLA010000053">
    <property type="protein sequence ID" value="MDB8687878.1"/>
    <property type="molecule type" value="Genomic_DNA"/>
</dbReference>
<dbReference type="Proteomes" id="UP001212160">
    <property type="component" value="Unassembled WGS sequence"/>
</dbReference>
<gene>
    <name evidence="3" type="ORF">CDL23_13995</name>
    <name evidence="1" type="ORF">OZZ17_02010</name>
    <name evidence="2" type="ORF">PNW85_14605</name>
</gene>
<organism evidence="3 4">
    <name type="scientific">Mediterraneibacter gnavus</name>
    <name type="common">Ruminococcus gnavus</name>
    <dbReference type="NCBI Taxonomy" id="33038"/>
    <lineage>
        <taxon>Bacteria</taxon>
        <taxon>Bacillati</taxon>
        <taxon>Bacillota</taxon>
        <taxon>Clostridia</taxon>
        <taxon>Lachnospirales</taxon>
        <taxon>Lachnospiraceae</taxon>
        <taxon>Mediterraneibacter</taxon>
    </lineage>
</organism>
<name>A0A2N5PFA8_MEDGN</name>
<accession>A0A2N5PFA8</accession>
<reference evidence="3 4" key="1">
    <citation type="journal article" date="2017" name="Genome Med.">
        <title>A novel Ruminococcus gnavus clade enriched in inflammatory bowel disease patients.</title>
        <authorList>
            <person name="Hall A.B."/>
            <person name="Yassour M."/>
            <person name="Sauk J."/>
            <person name="Garner A."/>
            <person name="Jiang X."/>
            <person name="Arthur T."/>
            <person name="Lagoudas G.K."/>
            <person name="Vatanen T."/>
            <person name="Fornelos N."/>
            <person name="Wilson R."/>
            <person name="Bertha M."/>
            <person name="Cohen M."/>
            <person name="Garber J."/>
            <person name="Khalili H."/>
            <person name="Gevers D."/>
            <person name="Ananthakrishnan A.N."/>
            <person name="Kugathasan S."/>
            <person name="Lander E.S."/>
            <person name="Blainey P."/>
            <person name="Vlamakis H."/>
            <person name="Xavier R.J."/>
            <person name="Huttenhower C."/>
        </authorList>
    </citation>
    <scope>NUCLEOTIDE SEQUENCE [LARGE SCALE GENOMIC DNA]</scope>
    <source>
        <strain evidence="3 4">RJX1125</strain>
    </source>
</reference>
<protein>
    <submittedName>
        <fullName evidence="3">Uncharacterized protein</fullName>
    </submittedName>
</protein>
<proteinExistence type="predicted"/>
<reference evidence="2" key="3">
    <citation type="submission" date="2023-01" db="EMBL/GenBank/DDBJ databases">
        <title>Human gut microbiome strain richness.</title>
        <authorList>
            <person name="Chen-Liaw A."/>
        </authorList>
    </citation>
    <scope>NUCLEOTIDE SEQUENCE</scope>
    <source>
        <strain evidence="2">RTP21484st1_H11_RTP21484_190118</strain>
    </source>
</reference>
<evidence type="ECO:0000313" key="1">
    <source>
        <dbReference type="EMBL" id="MCZ0666318.1"/>
    </source>
</evidence>
<dbReference type="EMBL" id="NIHT01000027">
    <property type="protein sequence ID" value="PLT71972.1"/>
    <property type="molecule type" value="Genomic_DNA"/>
</dbReference>
<dbReference type="AlphaFoldDB" id="A0A2N5PFA8"/>
<dbReference type="Proteomes" id="UP000235093">
    <property type="component" value="Unassembled WGS sequence"/>
</dbReference>
<evidence type="ECO:0000313" key="4">
    <source>
        <dbReference type="Proteomes" id="UP000235093"/>
    </source>
</evidence>
<dbReference type="RefSeq" id="WP_022038168.1">
    <property type="nucleotide sequence ID" value="NZ_BAABXV010000001.1"/>
</dbReference>
<comment type="caution">
    <text evidence="3">The sequence shown here is derived from an EMBL/GenBank/DDBJ whole genome shotgun (WGS) entry which is preliminary data.</text>
</comment>
<reference evidence="1" key="2">
    <citation type="submission" date="2022-11" db="EMBL/GenBank/DDBJ databases">
        <title>Temperate bacteriophages infecting mucin-degrading bacterium Ruminococcus gnavus from the human gut.</title>
        <authorList>
            <person name="Buttimer C."/>
        </authorList>
    </citation>
    <scope>NUCLEOTIDE SEQUENCE</scope>
    <source>
        <strain evidence="1">CCUG 49994</strain>
    </source>
</reference>
<dbReference type="Proteomes" id="UP001079535">
    <property type="component" value="Unassembled WGS sequence"/>
</dbReference>
<evidence type="ECO:0000313" key="3">
    <source>
        <dbReference type="EMBL" id="PLT71972.1"/>
    </source>
</evidence>
<dbReference type="EMBL" id="JAPRAY010000002">
    <property type="protein sequence ID" value="MCZ0666318.1"/>
    <property type="molecule type" value="Genomic_DNA"/>
</dbReference>
<evidence type="ECO:0000313" key="2">
    <source>
        <dbReference type="EMBL" id="MDB8687878.1"/>
    </source>
</evidence>
<sequence length="99" mass="11209">MIDLHDSHGRHIANFVSGQLHDVQGRNIGHYLENEGIFINMQGYYLGEIVDKRRLLYNNNSAYKSICYGVYGNYGNIGNYGNYGNIGTCFYAGYSDVKI</sequence>